<evidence type="ECO:0000256" key="4">
    <source>
        <dbReference type="ARBA" id="ARBA00023002"/>
    </source>
</evidence>
<dbReference type="GO" id="GO:0016705">
    <property type="term" value="F:oxidoreductase activity, acting on paired donors, with incorporation or reduction of molecular oxygen"/>
    <property type="evidence" value="ECO:0007669"/>
    <property type="project" value="InterPro"/>
</dbReference>
<evidence type="ECO:0000256" key="1">
    <source>
        <dbReference type="ARBA" id="ARBA00010617"/>
    </source>
</evidence>
<keyword evidence="4 7" id="KW-0560">Oxidoreductase</keyword>
<dbReference type="CDD" id="cd11031">
    <property type="entry name" value="Cyp158A-like"/>
    <property type="match status" value="1"/>
</dbReference>
<dbReference type="InterPro" id="IPR001128">
    <property type="entry name" value="Cyt_P450"/>
</dbReference>
<dbReference type="InterPro" id="IPR002397">
    <property type="entry name" value="Cyt_P450_B"/>
</dbReference>
<evidence type="ECO:0000256" key="7">
    <source>
        <dbReference type="RuleBase" id="RU000461"/>
    </source>
</evidence>
<dbReference type="GO" id="GO:0004497">
    <property type="term" value="F:monooxygenase activity"/>
    <property type="evidence" value="ECO:0007669"/>
    <property type="project" value="UniProtKB-KW"/>
</dbReference>
<accession>A0A7W9NLC4</accession>
<evidence type="ECO:0000256" key="6">
    <source>
        <dbReference type="ARBA" id="ARBA00023033"/>
    </source>
</evidence>
<dbReference type="PRINTS" id="PR00359">
    <property type="entry name" value="BP450"/>
</dbReference>
<dbReference type="InterPro" id="IPR017972">
    <property type="entry name" value="Cyt_P450_CS"/>
</dbReference>
<comment type="similarity">
    <text evidence="1 7">Belongs to the cytochrome P450 family.</text>
</comment>
<dbReference type="EMBL" id="JACHIR010000003">
    <property type="protein sequence ID" value="MBB5897532.1"/>
    <property type="molecule type" value="Genomic_DNA"/>
</dbReference>
<dbReference type="RefSeq" id="WP_312890665.1">
    <property type="nucleotide sequence ID" value="NZ_JACHIR010000003.1"/>
</dbReference>
<dbReference type="PROSITE" id="PS00086">
    <property type="entry name" value="CYTOCHROME_P450"/>
    <property type="match status" value="1"/>
</dbReference>
<evidence type="ECO:0000256" key="2">
    <source>
        <dbReference type="ARBA" id="ARBA00022617"/>
    </source>
</evidence>
<dbReference type="InterPro" id="IPR036396">
    <property type="entry name" value="Cyt_P450_sf"/>
</dbReference>
<reference evidence="8 9" key="1">
    <citation type="submission" date="2020-08" db="EMBL/GenBank/DDBJ databases">
        <title>Sequencing the genomes of 1000 actinobacteria strains.</title>
        <authorList>
            <person name="Klenk H.-P."/>
        </authorList>
    </citation>
    <scope>NUCLEOTIDE SEQUENCE [LARGE SCALE GENOMIC DNA]</scope>
    <source>
        <strain evidence="8 9">DSM 43851</strain>
    </source>
</reference>
<proteinExistence type="inferred from homology"/>
<name>A0A7W9NLC4_9PSEU</name>
<keyword evidence="3 7" id="KW-0479">Metal-binding</keyword>
<sequence length="399" mass="43619">MTTGELTACPYPFPEAPALELAPEYGEFRRASGLARLEMPYGGQAWLATRLTDVKLVLADPRFSRAAALGRDIPRTMPMIESTTNILAMDPPEHSRVRRVVAKAFTARNVERLRPRVAAIIDDLLRRMTDGRTSADLVAELALPMSVTTISELLGVPEDQRDEFHEWSTTASAISGASIDEIVAATTALREFLAGLAAERAKRPADDLISTLVTARDEDGRLTEEEMVSLGTTILSAGHETTANQLSGHVFTLLTQRELWQRLVDDPDLVPSAVEELLRLTPLGVVTFARIAKEDVEVGGTLVRAGESVVMQIAAANRDEEVFRHGDELDFDREANPHIAFGHGAHHCLGAPLARLELNTALTELVRRLPRLRLAVPPSEVVFKKGGLLRGPESLPVAW</sequence>
<evidence type="ECO:0000256" key="5">
    <source>
        <dbReference type="ARBA" id="ARBA00023004"/>
    </source>
</evidence>
<dbReference type="SUPFAM" id="SSF48264">
    <property type="entry name" value="Cytochrome P450"/>
    <property type="match status" value="1"/>
</dbReference>
<keyword evidence="9" id="KW-1185">Reference proteome</keyword>
<dbReference type="FunFam" id="1.10.630.10:FF:000018">
    <property type="entry name" value="Cytochrome P450 monooxygenase"/>
    <property type="match status" value="1"/>
</dbReference>
<dbReference type="GO" id="GO:0005506">
    <property type="term" value="F:iron ion binding"/>
    <property type="evidence" value="ECO:0007669"/>
    <property type="project" value="InterPro"/>
</dbReference>
<evidence type="ECO:0000256" key="3">
    <source>
        <dbReference type="ARBA" id="ARBA00022723"/>
    </source>
</evidence>
<keyword evidence="2 7" id="KW-0349">Heme</keyword>
<gene>
    <name evidence="8" type="ORF">BJ998_008791</name>
</gene>
<dbReference type="PANTHER" id="PTHR46696:SF1">
    <property type="entry name" value="CYTOCHROME P450 YJIB-RELATED"/>
    <property type="match status" value="1"/>
</dbReference>
<keyword evidence="6 7" id="KW-0503">Monooxygenase</keyword>
<dbReference type="PRINTS" id="PR00385">
    <property type="entry name" value="P450"/>
</dbReference>
<keyword evidence="5 7" id="KW-0408">Iron</keyword>
<dbReference type="GO" id="GO:0020037">
    <property type="term" value="F:heme binding"/>
    <property type="evidence" value="ECO:0007669"/>
    <property type="project" value="InterPro"/>
</dbReference>
<dbReference type="PANTHER" id="PTHR46696">
    <property type="entry name" value="P450, PUTATIVE (EUROFUNG)-RELATED"/>
    <property type="match status" value="1"/>
</dbReference>
<comment type="caution">
    <text evidence="8">The sequence shown here is derived from an EMBL/GenBank/DDBJ whole genome shotgun (WGS) entry which is preliminary data.</text>
</comment>
<dbReference type="Proteomes" id="UP000585638">
    <property type="component" value="Unassembled WGS sequence"/>
</dbReference>
<organism evidence="8 9">
    <name type="scientific">Kutzneria kofuensis</name>
    <dbReference type="NCBI Taxonomy" id="103725"/>
    <lineage>
        <taxon>Bacteria</taxon>
        <taxon>Bacillati</taxon>
        <taxon>Actinomycetota</taxon>
        <taxon>Actinomycetes</taxon>
        <taxon>Pseudonocardiales</taxon>
        <taxon>Pseudonocardiaceae</taxon>
        <taxon>Kutzneria</taxon>
    </lineage>
</organism>
<dbReference type="AlphaFoldDB" id="A0A7W9NLC4"/>
<evidence type="ECO:0000313" key="9">
    <source>
        <dbReference type="Proteomes" id="UP000585638"/>
    </source>
</evidence>
<dbReference type="Gene3D" id="1.10.630.10">
    <property type="entry name" value="Cytochrome P450"/>
    <property type="match status" value="1"/>
</dbReference>
<evidence type="ECO:0000313" key="8">
    <source>
        <dbReference type="EMBL" id="MBB5897532.1"/>
    </source>
</evidence>
<dbReference type="Pfam" id="PF00067">
    <property type="entry name" value="p450"/>
    <property type="match status" value="1"/>
</dbReference>
<protein>
    <submittedName>
        <fullName evidence="8">Cytochrome P450 RapN</fullName>
    </submittedName>
</protein>